<dbReference type="AlphaFoldDB" id="A0A9X4MZA4"/>
<keyword evidence="3 10" id="KW-1134">Transmembrane beta strand</keyword>
<sequence>MKEILSFFALILLGLTALAQEEVQLDSVVTKGRTYPLTMNKVDENYILLTKQDIQNTPSQTVEELIAYQTGIDFRRRGVDGMQGDISIRGGSFEQVLLIINGVRLSDTQTGHNLWNLPFDLSSVERIEVIKGPAARKFGSNAFAGVIHIITKVDDENSISLRGVGGSYGTYDLGFSANAGTSKFKNSISANYGASDGYRYNTDYKKASAHYQSSYDINQGQINLQAGLVEKKFGANGFYASPSFKDQYEETQNSIVSLGVDKRVNNWGFKASTYWKRAQDMYLLKRNDPSFYRNMHIGNNVGVEASASFINALGVTGIGAEFRKEMLRSNSLGSRDREISSMFLEHNFSLFNNKLNITPGFNWTNYSNRGDFFYPGLEVGYEINKFNKLYAHAAKVHRIPSYTELYYNSPVEVGNEDLNPETANSFELGYRYVQPSFVGKLSLFYKQTDDAIDWVKQNESDAWQAYNVADIEVKGVELTMRKSFTGFMSALELGYTYLDKSVANEEFELSKYVLDNLRNHVVLKMENQLYKDLSSGITFRYLDRVALDNYSLLDAKLDYRKSNWNVFTSFNNILGTDYTESNLVPMPGFWVSLGANYKFKF</sequence>
<evidence type="ECO:0000313" key="16">
    <source>
        <dbReference type="Proteomes" id="UP001152599"/>
    </source>
</evidence>
<dbReference type="GO" id="GO:0044718">
    <property type="term" value="P:siderophore transmembrane transport"/>
    <property type="evidence" value="ECO:0007669"/>
    <property type="project" value="TreeGrafter"/>
</dbReference>
<dbReference type="PROSITE" id="PS52016">
    <property type="entry name" value="TONB_DEPENDENT_REC_3"/>
    <property type="match status" value="1"/>
</dbReference>
<dbReference type="SUPFAM" id="SSF56935">
    <property type="entry name" value="Porins"/>
    <property type="match status" value="1"/>
</dbReference>
<feature type="chain" id="PRO_5040780081" evidence="12">
    <location>
        <begin position="20"/>
        <end position="601"/>
    </location>
</feature>
<keyword evidence="9 10" id="KW-0998">Cell outer membrane</keyword>
<dbReference type="Gene3D" id="2.170.130.10">
    <property type="entry name" value="TonB-dependent receptor, plug domain"/>
    <property type="match status" value="1"/>
</dbReference>
<dbReference type="PANTHER" id="PTHR30069:SF29">
    <property type="entry name" value="HEMOGLOBIN AND HEMOGLOBIN-HAPTOGLOBIN-BINDING PROTEIN 1-RELATED"/>
    <property type="match status" value="1"/>
</dbReference>
<comment type="subcellular location">
    <subcellularLocation>
        <location evidence="1 10">Cell outer membrane</location>
        <topology evidence="1 10">Multi-pass membrane protein</topology>
    </subcellularLocation>
</comment>
<proteinExistence type="inferred from homology"/>
<dbReference type="GO" id="GO:0009279">
    <property type="term" value="C:cell outer membrane"/>
    <property type="evidence" value="ECO:0007669"/>
    <property type="project" value="UniProtKB-SubCell"/>
</dbReference>
<evidence type="ECO:0000256" key="5">
    <source>
        <dbReference type="ARBA" id="ARBA00022729"/>
    </source>
</evidence>
<organism evidence="15 16">
    <name type="scientific">Profundicola chukchiensis</name>
    <dbReference type="NCBI Taxonomy" id="2961959"/>
    <lineage>
        <taxon>Bacteria</taxon>
        <taxon>Pseudomonadati</taxon>
        <taxon>Bacteroidota</taxon>
        <taxon>Flavobacteriia</taxon>
        <taxon>Flavobacteriales</taxon>
        <taxon>Weeksellaceae</taxon>
        <taxon>Profundicola</taxon>
    </lineage>
</organism>
<evidence type="ECO:0000256" key="1">
    <source>
        <dbReference type="ARBA" id="ARBA00004571"/>
    </source>
</evidence>
<keyword evidence="2 10" id="KW-0813">Transport</keyword>
<keyword evidence="5 12" id="KW-0732">Signal</keyword>
<dbReference type="RefSeq" id="WP_304420131.1">
    <property type="nucleotide sequence ID" value="NZ_JANCMU010000001.1"/>
</dbReference>
<evidence type="ECO:0000256" key="8">
    <source>
        <dbReference type="ARBA" id="ARBA00023170"/>
    </source>
</evidence>
<dbReference type="Gene3D" id="2.40.170.20">
    <property type="entry name" value="TonB-dependent receptor, beta-barrel domain"/>
    <property type="match status" value="1"/>
</dbReference>
<evidence type="ECO:0000256" key="9">
    <source>
        <dbReference type="ARBA" id="ARBA00023237"/>
    </source>
</evidence>
<evidence type="ECO:0000256" key="2">
    <source>
        <dbReference type="ARBA" id="ARBA00022448"/>
    </source>
</evidence>
<evidence type="ECO:0000256" key="3">
    <source>
        <dbReference type="ARBA" id="ARBA00022452"/>
    </source>
</evidence>
<dbReference type="Proteomes" id="UP001152599">
    <property type="component" value="Unassembled WGS sequence"/>
</dbReference>
<dbReference type="PANTHER" id="PTHR30069">
    <property type="entry name" value="TONB-DEPENDENT OUTER MEMBRANE RECEPTOR"/>
    <property type="match status" value="1"/>
</dbReference>
<evidence type="ECO:0000256" key="4">
    <source>
        <dbReference type="ARBA" id="ARBA00022692"/>
    </source>
</evidence>
<comment type="similarity">
    <text evidence="10 11">Belongs to the TonB-dependent receptor family.</text>
</comment>
<evidence type="ECO:0000256" key="12">
    <source>
        <dbReference type="SAM" id="SignalP"/>
    </source>
</evidence>
<dbReference type="InterPro" id="IPR000531">
    <property type="entry name" value="Beta-barrel_TonB"/>
</dbReference>
<dbReference type="Pfam" id="PF07715">
    <property type="entry name" value="Plug"/>
    <property type="match status" value="1"/>
</dbReference>
<feature type="domain" description="TonB-dependent receptor plug" evidence="14">
    <location>
        <begin position="49"/>
        <end position="146"/>
    </location>
</feature>
<keyword evidence="16" id="KW-1185">Reference proteome</keyword>
<dbReference type="InterPro" id="IPR036942">
    <property type="entry name" value="Beta-barrel_TonB_sf"/>
</dbReference>
<dbReference type="EMBL" id="JANCMU010000001">
    <property type="protein sequence ID" value="MDG4945545.1"/>
    <property type="molecule type" value="Genomic_DNA"/>
</dbReference>
<evidence type="ECO:0000259" key="13">
    <source>
        <dbReference type="Pfam" id="PF00593"/>
    </source>
</evidence>
<reference evidence="15" key="1">
    <citation type="submission" date="2022-07" db="EMBL/GenBank/DDBJ databases">
        <title>Description and genome-wide analysis of Profundicola chukchiensis gen. nov., sp. nov., marine bacteria isolated from bottom sediments of the Chukchi Sea.</title>
        <authorList>
            <person name="Romanenko L."/>
            <person name="Otstavnykh N."/>
            <person name="Kurilenko V."/>
            <person name="Eremeev V."/>
            <person name="Velansky P."/>
            <person name="Mikhailov V."/>
            <person name="Isaeva M."/>
        </authorList>
    </citation>
    <scope>NUCLEOTIDE SEQUENCE</scope>
    <source>
        <strain evidence="15">KMM 9713</strain>
    </source>
</reference>
<name>A0A9X4MZA4_9FLAO</name>
<evidence type="ECO:0000256" key="6">
    <source>
        <dbReference type="ARBA" id="ARBA00023077"/>
    </source>
</evidence>
<feature type="signal peptide" evidence="12">
    <location>
        <begin position="1"/>
        <end position="19"/>
    </location>
</feature>
<evidence type="ECO:0000256" key="11">
    <source>
        <dbReference type="RuleBase" id="RU003357"/>
    </source>
</evidence>
<gene>
    <name evidence="15" type="ORF">NMK71_03890</name>
</gene>
<feature type="domain" description="TonB-dependent receptor-like beta-barrel" evidence="13">
    <location>
        <begin position="163"/>
        <end position="599"/>
    </location>
</feature>
<dbReference type="Pfam" id="PF00593">
    <property type="entry name" value="TonB_dep_Rec_b-barrel"/>
    <property type="match status" value="1"/>
</dbReference>
<keyword evidence="6 11" id="KW-0798">TonB box</keyword>
<evidence type="ECO:0000259" key="14">
    <source>
        <dbReference type="Pfam" id="PF07715"/>
    </source>
</evidence>
<keyword evidence="7 10" id="KW-0472">Membrane</keyword>
<dbReference type="InterPro" id="IPR037066">
    <property type="entry name" value="Plug_dom_sf"/>
</dbReference>
<comment type="caution">
    <text evidence="15">The sequence shown here is derived from an EMBL/GenBank/DDBJ whole genome shotgun (WGS) entry which is preliminary data.</text>
</comment>
<dbReference type="InterPro" id="IPR012910">
    <property type="entry name" value="Plug_dom"/>
</dbReference>
<evidence type="ECO:0000313" key="15">
    <source>
        <dbReference type="EMBL" id="MDG4945545.1"/>
    </source>
</evidence>
<keyword evidence="4 10" id="KW-0812">Transmembrane</keyword>
<dbReference type="GO" id="GO:0015344">
    <property type="term" value="F:siderophore uptake transmembrane transporter activity"/>
    <property type="evidence" value="ECO:0007669"/>
    <property type="project" value="TreeGrafter"/>
</dbReference>
<keyword evidence="8 15" id="KW-0675">Receptor</keyword>
<dbReference type="InterPro" id="IPR039426">
    <property type="entry name" value="TonB-dep_rcpt-like"/>
</dbReference>
<evidence type="ECO:0000256" key="10">
    <source>
        <dbReference type="PROSITE-ProRule" id="PRU01360"/>
    </source>
</evidence>
<protein>
    <submittedName>
        <fullName evidence="15">TonB-dependent receptor</fullName>
    </submittedName>
</protein>
<evidence type="ECO:0000256" key="7">
    <source>
        <dbReference type="ARBA" id="ARBA00023136"/>
    </source>
</evidence>
<accession>A0A9X4MZA4</accession>